<dbReference type="InterPro" id="IPR032821">
    <property type="entry name" value="PKS_assoc"/>
</dbReference>
<dbReference type="InterPro" id="IPR018201">
    <property type="entry name" value="Ketoacyl_synth_AS"/>
</dbReference>
<dbReference type="Proteomes" id="UP001270362">
    <property type="component" value="Unassembled WGS sequence"/>
</dbReference>
<proteinExistence type="predicted"/>
<dbReference type="InterPro" id="IPR014030">
    <property type="entry name" value="Ketoacyl_synth_N"/>
</dbReference>
<dbReference type="GO" id="GO:0016491">
    <property type="term" value="F:oxidoreductase activity"/>
    <property type="evidence" value="ECO:0007669"/>
    <property type="project" value="UniProtKB-KW"/>
</dbReference>
<dbReference type="GO" id="GO:1901336">
    <property type="term" value="P:lactone biosynthetic process"/>
    <property type="evidence" value="ECO:0007669"/>
    <property type="project" value="UniProtKB-ARBA"/>
</dbReference>
<keyword evidence="2" id="KW-0597">Phosphoprotein</keyword>
<evidence type="ECO:0000256" key="7">
    <source>
        <dbReference type="ARBA" id="ARBA00023315"/>
    </source>
</evidence>
<dbReference type="PROSITE" id="PS52019">
    <property type="entry name" value="PKS_MFAS_DH"/>
    <property type="match status" value="1"/>
</dbReference>
<dbReference type="Pfam" id="PF02801">
    <property type="entry name" value="Ketoacyl-synt_C"/>
    <property type="match status" value="1"/>
</dbReference>
<dbReference type="SMART" id="SM00825">
    <property type="entry name" value="PKS_KS"/>
    <property type="match status" value="1"/>
</dbReference>
<feature type="domain" description="PKS/mFAS DH" evidence="12">
    <location>
        <begin position="1002"/>
        <end position="1316"/>
    </location>
</feature>
<reference evidence="13" key="1">
    <citation type="journal article" date="2023" name="Mol. Phylogenet. Evol.">
        <title>Genome-scale phylogeny and comparative genomics of the fungal order Sordariales.</title>
        <authorList>
            <person name="Hensen N."/>
            <person name="Bonometti L."/>
            <person name="Westerberg I."/>
            <person name="Brannstrom I.O."/>
            <person name="Guillou S."/>
            <person name="Cros-Aarteil S."/>
            <person name="Calhoun S."/>
            <person name="Haridas S."/>
            <person name="Kuo A."/>
            <person name="Mondo S."/>
            <person name="Pangilinan J."/>
            <person name="Riley R."/>
            <person name="LaButti K."/>
            <person name="Andreopoulos B."/>
            <person name="Lipzen A."/>
            <person name="Chen C."/>
            <person name="Yan M."/>
            <person name="Daum C."/>
            <person name="Ng V."/>
            <person name="Clum A."/>
            <person name="Steindorff A."/>
            <person name="Ohm R.A."/>
            <person name="Martin F."/>
            <person name="Silar P."/>
            <person name="Natvig D.O."/>
            <person name="Lalanne C."/>
            <person name="Gautier V."/>
            <person name="Ament-Velasquez S.L."/>
            <person name="Kruys A."/>
            <person name="Hutchinson M.I."/>
            <person name="Powell A.J."/>
            <person name="Barry K."/>
            <person name="Miller A.N."/>
            <person name="Grigoriev I.V."/>
            <person name="Debuchy R."/>
            <person name="Gladieux P."/>
            <person name="Hiltunen Thoren M."/>
            <person name="Johannesson H."/>
        </authorList>
    </citation>
    <scope>NUCLEOTIDE SEQUENCE</scope>
    <source>
        <strain evidence="13">CBS 314.62</strain>
    </source>
</reference>
<dbReference type="InterPro" id="IPR016035">
    <property type="entry name" value="Acyl_Trfase/lysoPLipase"/>
</dbReference>
<comment type="caution">
    <text evidence="13">The sequence shown here is derived from an EMBL/GenBank/DDBJ whole genome shotgun (WGS) entry which is preliminary data.</text>
</comment>
<dbReference type="Pfam" id="PF23297">
    <property type="entry name" value="ACP_SdgA_C"/>
    <property type="match status" value="1"/>
</dbReference>
<dbReference type="InterPro" id="IPR006162">
    <property type="entry name" value="Ppantetheine_attach_site"/>
</dbReference>
<feature type="region of interest" description="N-terminal hotdog fold" evidence="8">
    <location>
        <begin position="1002"/>
        <end position="1136"/>
    </location>
</feature>
<dbReference type="InterPro" id="IPR016039">
    <property type="entry name" value="Thiolase-like"/>
</dbReference>
<dbReference type="InterPro" id="IPR016036">
    <property type="entry name" value="Malonyl_transacylase_ACP-bd"/>
</dbReference>
<dbReference type="PANTHER" id="PTHR43775:SF29">
    <property type="entry name" value="ASPERFURANONE POLYKETIDE SYNTHASE AFOG-RELATED"/>
    <property type="match status" value="1"/>
</dbReference>
<evidence type="ECO:0000259" key="12">
    <source>
        <dbReference type="PROSITE" id="PS52019"/>
    </source>
</evidence>
<evidence type="ECO:0000259" key="10">
    <source>
        <dbReference type="PROSITE" id="PS50075"/>
    </source>
</evidence>
<feature type="active site" description="Proton donor; for dehydratase activity" evidence="8">
    <location>
        <position position="1227"/>
    </location>
</feature>
<dbReference type="PROSITE" id="PS50075">
    <property type="entry name" value="CARRIER"/>
    <property type="match status" value="1"/>
</dbReference>
<dbReference type="InterPro" id="IPR013968">
    <property type="entry name" value="PKS_KR"/>
</dbReference>
<feature type="active site" description="Proton acceptor; for dehydratase activity" evidence="8">
    <location>
        <position position="1034"/>
    </location>
</feature>
<dbReference type="GO" id="GO:0004315">
    <property type="term" value="F:3-oxoacyl-[acyl-carrier-protein] synthase activity"/>
    <property type="evidence" value="ECO:0007669"/>
    <property type="project" value="InterPro"/>
</dbReference>
<feature type="region of interest" description="Disordered" evidence="9">
    <location>
        <begin position="496"/>
        <end position="515"/>
    </location>
</feature>
<dbReference type="Gene3D" id="3.40.47.10">
    <property type="match status" value="1"/>
</dbReference>
<dbReference type="CDD" id="cd00833">
    <property type="entry name" value="PKS"/>
    <property type="match status" value="1"/>
</dbReference>
<evidence type="ECO:0000256" key="9">
    <source>
        <dbReference type="SAM" id="MobiDB-lite"/>
    </source>
</evidence>
<feature type="compositionally biased region" description="Low complexity" evidence="9">
    <location>
        <begin position="496"/>
        <end position="511"/>
    </location>
</feature>
<keyword evidence="7" id="KW-0012">Acyltransferase</keyword>
<dbReference type="Pfam" id="PF08240">
    <property type="entry name" value="ADH_N"/>
    <property type="match status" value="1"/>
</dbReference>
<dbReference type="SMART" id="SM00823">
    <property type="entry name" value="PKS_PP"/>
    <property type="match status" value="1"/>
</dbReference>
<dbReference type="SMART" id="SM00827">
    <property type="entry name" value="PKS_AT"/>
    <property type="match status" value="1"/>
</dbReference>
<evidence type="ECO:0000256" key="2">
    <source>
        <dbReference type="ARBA" id="ARBA00022553"/>
    </source>
</evidence>
<dbReference type="EMBL" id="JAULSO010000002">
    <property type="protein sequence ID" value="KAK3690570.1"/>
    <property type="molecule type" value="Genomic_DNA"/>
</dbReference>
<dbReference type="PANTHER" id="PTHR43775">
    <property type="entry name" value="FATTY ACID SYNTHASE"/>
    <property type="match status" value="1"/>
</dbReference>
<evidence type="ECO:0000256" key="8">
    <source>
        <dbReference type="PROSITE-ProRule" id="PRU01363"/>
    </source>
</evidence>
<dbReference type="SMART" id="SM00829">
    <property type="entry name" value="PKS_ER"/>
    <property type="match status" value="1"/>
</dbReference>
<dbReference type="Pfam" id="PF21089">
    <property type="entry name" value="PKS_DH_N"/>
    <property type="match status" value="1"/>
</dbReference>
<dbReference type="GO" id="GO:0031177">
    <property type="term" value="F:phosphopantetheine binding"/>
    <property type="evidence" value="ECO:0007669"/>
    <property type="project" value="InterPro"/>
</dbReference>
<dbReference type="InterPro" id="IPR020841">
    <property type="entry name" value="PKS_Beta-ketoAc_synthase_dom"/>
</dbReference>
<dbReference type="InterPro" id="IPR001227">
    <property type="entry name" value="Ac_transferase_dom_sf"/>
</dbReference>
<protein>
    <submittedName>
        <fullName evidence="13">Polyketide synthase</fullName>
    </submittedName>
</protein>
<accession>A0AAE1CEL9</accession>
<keyword evidence="5" id="KW-0560">Oxidoreductase</keyword>
<dbReference type="GO" id="GO:0044550">
    <property type="term" value="P:secondary metabolite biosynthetic process"/>
    <property type="evidence" value="ECO:0007669"/>
    <property type="project" value="TreeGrafter"/>
</dbReference>
<dbReference type="PROSITE" id="PS52004">
    <property type="entry name" value="KS3_2"/>
    <property type="match status" value="1"/>
</dbReference>
<dbReference type="InterPro" id="IPR020807">
    <property type="entry name" value="PKS_DH"/>
</dbReference>
<dbReference type="InterPro" id="IPR014043">
    <property type="entry name" value="Acyl_transferase_dom"/>
</dbReference>
<feature type="domain" description="Ketosynthase family 3 (KS3)" evidence="11">
    <location>
        <begin position="6"/>
        <end position="441"/>
    </location>
</feature>
<evidence type="ECO:0000256" key="1">
    <source>
        <dbReference type="ARBA" id="ARBA00022450"/>
    </source>
</evidence>
<dbReference type="InterPro" id="IPR050091">
    <property type="entry name" value="PKS_NRPS_Biosynth_Enz"/>
</dbReference>
<feature type="region of interest" description="C-terminal hotdog fold" evidence="8">
    <location>
        <begin position="1164"/>
        <end position="1316"/>
    </location>
</feature>
<dbReference type="Gene3D" id="3.30.70.3290">
    <property type="match status" value="1"/>
</dbReference>
<dbReference type="SMART" id="SM00822">
    <property type="entry name" value="PKS_KR"/>
    <property type="match status" value="1"/>
</dbReference>
<dbReference type="InterPro" id="IPR049900">
    <property type="entry name" value="PKS_mFAS_DH"/>
</dbReference>
<evidence type="ECO:0000256" key="4">
    <source>
        <dbReference type="ARBA" id="ARBA00022857"/>
    </source>
</evidence>
<dbReference type="InterPro" id="IPR013149">
    <property type="entry name" value="ADH-like_C"/>
</dbReference>
<dbReference type="Pfam" id="PF14765">
    <property type="entry name" value="PS-DH"/>
    <property type="match status" value="1"/>
</dbReference>
<dbReference type="SUPFAM" id="SSF47336">
    <property type="entry name" value="ACP-like"/>
    <property type="match status" value="1"/>
</dbReference>
<dbReference type="SUPFAM" id="SSF51735">
    <property type="entry name" value="NAD(P)-binding Rossmann-fold domains"/>
    <property type="match status" value="2"/>
</dbReference>
<dbReference type="SUPFAM" id="SSF55048">
    <property type="entry name" value="Probable ACP-binding domain of malonyl-CoA ACP transacylase"/>
    <property type="match status" value="1"/>
</dbReference>
<dbReference type="Gene3D" id="3.10.129.110">
    <property type="entry name" value="Polyketide synthase dehydratase"/>
    <property type="match status" value="1"/>
</dbReference>
<reference evidence="13" key="2">
    <citation type="submission" date="2023-06" db="EMBL/GenBank/DDBJ databases">
        <authorList>
            <consortium name="Lawrence Berkeley National Laboratory"/>
            <person name="Haridas S."/>
            <person name="Hensen N."/>
            <person name="Bonometti L."/>
            <person name="Westerberg I."/>
            <person name="Brannstrom I.O."/>
            <person name="Guillou S."/>
            <person name="Cros-Aarteil S."/>
            <person name="Calhoun S."/>
            <person name="Kuo A."/>
            <person name="Mondo S."/>
            <person name="Pangilinan J."/>
            <person name="Riley R."/>
            <person name="Labutti K."/>
            <person name="Andreopoulos B."/>
            <person name="Lipzen A."/>
            <person name="Chen C."/>
            <person name="Yanf M."/>
            <person name="Daum C."/>
            <person name="Ng V."/>
            <person name="Clum A."/>
            <person name="Steindorff A."/>
            <person name="Ohm R."/>
            <person name="Martin F."/>
            <person name="Silar P."/>
            <person name="Natvig D."/>
            <person name="Lalanne C."/>
            <person name="Gautier V."/>
            <person name="Ament-Velasquez S.L."/>
            <person name="Kruys A."/>
            <person name="Hutchinson M.I."/>
            <person name="Powell A.J."/>
            <person name="Barry K."/>
            <person name="Miller A.N."/>
            <person name="Grigoriev I.V."/>
            <person name="Debuchy R."/>
            <person name="Gladieux P."/>
            <person name="Thoren M.H."/>
            <person name="Johannesson H."/>
        </authorList>
    </citation>
    <scope>NUCLEOTIDE SEQUENCE</scope>
    <source>
        <strain evidence="13">CBS 314.62</strain>
    </source>
</reference>
<dbReference type="InterPro" id="IPR036736">
    <property type="entry name" value="ACP-like_sf"/>
</dbReference>
<keyword evidence="4" id="KW-0521">NADP</keyword>
<evidence type="ECO:0000259" key="11">
    <source>
        <dbReference type="PROSITE" id="PS52004"/>
    </source>
</evidence>
<evidence type="ECO:0000256" key="6">
    <source>
        <dbReference type="ARBA" id="ARBA00023268"/>
    </source>
</evidence>
<dbReference type="InterPro" id="IPR042104">
    <property type="entry name" value="PKS_dehydratase_sf"/>
</dbReference>
<evidence type="ECO:0000256" key="5">
    <source>
        <dbReference type="ARBA" id="ARBA00023002"/>
    </source>
</evidence>
<dbReference type="SUPFAM" id="SSF53901">
    <property type="entry name" value="Thiolase-like"/>
    <property type="match status" value="1"/>
</dbReference>
<dbReference type="InterPro" id="IPR014031">
    <property type="entry name" value="Ketoacyl_synth_C"/>
</dbReference>
<dbReference type="InterPro" id="IPR011032">
    <property type="entry name" value="GroES-like_sf"/>
</dbReference>
<dbReference type="PROSITE" id="PS00606">
    <property type="entry name" value="KS3_1"/>
    <property type="match status" value="1"/>
</dbReference>
<name>A0AAE1CEL9_9PEZI</name>
<dbReference type="InterPro" id="IPR049551">
    <property type="entry name" value="PKS_DH_C"/>
</dbReference>
<sequence>MVELDMESIAVVGLSCRLPGEGNTLESFWQSICAGESAWSEIPKDRFNADAFWSPNKRRSTSAAKGAHFMKEDLSRFDAGFFGLPKYDVDAMDPQQRIMMEVAYEALERAGIPLHKIAGTRTGVYMGNTTTDYRDMICRDLDKAPQYTFTGTCPASMANRISWLWDLKGPSFPVNTACSSSMVALHLACQSLRTGESDTVIVGASSLLLNPEMFIFLSNHGFLSPDGKCKSFDASANGYGRGEGFGCVILKRTSDAIAAGDPIRAVIRGTGSNQDGRTKGLTMPSAEAQMSLMEEIYQRNGLDFATTAYVEAHLTDQCMISALQGTGTKVGDLSEMESLGGTIAASHSPENKLIVGSVKANIGHLEAAAGIASIIKAVLMLETGLIPPNIHFNKPNPNIQWDKWNVRVPTELTPWPTDGVRRISVNSFGYGGSNAHAVLDDADHYLAARKRALNGHATNGVNSHAGVNGHANGINGHVNGHGSNGVNGVNGHASNGVNGTNGTAAGTNGHASEQDAPRPRLFVWSAQDKDGLKRMEEPLAKYIETKAAGHDPTETETFMAELAYTLGERRSRLQWKTFAIASSPAELVAALTASEDGGRAPAVKSSRSPRIGFVFTGQGAQWPRMGAELMGYKVFRESIQAADRHLQENCGCTWSVAEELAKNKMTSLVNTALYSHGLTSILQVALVDLLRSWNILPTAVVGHSGGEIAASYASGGLSRKDAWKVAYYRGYVASRMKLKAPDVDGAMMAVGLSQEAAEEWISKVTDGKLVVACINSPTSTTIAGDSTGIDQLLVMLKTANVFCRKLMVDTAYHSPHMAILADEYRSLTADIQPILKPSSDCTMFSTVTGGVIDSSQLGVNHWVASITAPVQFSKGVHDMVRPFLSTGKRQEENNVDVLLELGPHSALQGPSTQSLKAHGIANIPYYSVLTRNLNAINTAATTAGALFTQGCQVNIREINVDSHLHFDRPLVDLPTYAWNHSQRFWHDSRVDVDFLARDAPKPGLLGAAHPSVTEGERLWKGFLRLSEAPWISDHKIQGSILYPGAGYIAMAIEAAVQTADKSRQIASFNLRDIQLTAATIMTDDDELEYIVKLRPHVVGTKDSASTWTEFSVTTSPDGKSLVQNCCGLMIIEYEPAEGSDASRERDLEEQGLKAELEEAQRTCSNRLDPDGFYADMRSWGLDYGPVFTNVCEARNRDGQSVGAVRLPEVPIPGITGRPYVVHPGTLDAVFHLAFAAVKGGKYDPKTAMVPKSIDTVTISANIPYLDGTILPGFANADRHGLNELNADIVMFDDAAQLPTIVIKGFLCAEIAGASSSATAKSITSKLTWKPAVGLLSPEDLHSLLSRLPTAEAQLTEVNLRESEANHHLHPEQYLELLHHSDPTYAVLEVAADAESPLFKQTSLATLAETWDVHTAVQDKDLVKPEQQSALKVLDFAQDLSEDALQAKYDVLVASDDALRSYAPTLEDAVGRMAQVVKEDGTLCFLATESILASIRSALDASKLDTTVLRGTDAGSESAFIFAKKRTCPVANGKTNGVTNGASNGLTNGVSHSSDPEITLVLAANPTETALAVASRLIARLQKHHYQTRIFCWGPDVSRLAGKTCISLVEFQTPLLGDLAAADFKSLQKLILETESLFWVTALDDPSTAMIDGLVRVVRNETPGLNVRILHADEPASIAGPAQVQRLADLLSNAFLWTGEENEFHVKDDVLQICRLVEDQVLNEEINGLLPGAAKTIIEIPLSEIKYPVKLCVPSPGMLSSVCMEPDDAAEADIEPEFIEIQTKATALNFREVMVAMGQMADTALGLDAAGIVSRVGSSVTKFKVGDRVIMCAFGAHRTFHRAPASFCTHLPEGMSFEEGASIPVVHATAWNALVRVAKVQKGQSILIHAAAGGVGQVACQIAQHFGMEVFATVSSETKKKLIREQYGIRDDHIFNSRDTSFVKGIKRMTNGRGVDVVLNSLAGEALRQTWHCIAPFGHFVEIGIKDILNNTGLEMRPFLQDATFTFFNLRHVEESRPDLMAVILEGAFEFIRRGITRPVEPLISFPISDVEGALRLMQTGKHLGKIALTWGDDHVVPVIQRGMQAPKLSPDGVYMLVGGLGGIGRSVASKLVSLGARKLCFLSRSGAESSKAQALVQRLEQQQVQVQVYKCDVGNPFQVATAVHSCTQELGKVRGVFQCAMVLRDGLFTNMTHQAWVESTRPKVQGSWNLHTYLPDDLDFFITLSSFTGVFGSRGQGNYSSAGAYEDALAYHRRARGQHATTIDLGLMCDIGVLAESGMTENASFREWEKPYGIHEPEFLALIERVIDRDTAAAMPPQVVTGLATGGSVSLAGITTPYYLDDARFSIIARTGLHEIASSAAGAGGNVPAHVLISQANSLPEAVGSVLEALVKQVAKMLQTDPSEVDTSRFLHSYGFDSLVAIEIVNWVMREAKSTITVFDVLAGVPITTLCNRIAVKSTALPKELVPL</sequence>
<keyword evidence="14" id="KW-1185">Reference proteome</keyword>
<dbReference type="GO" id="GO:0006633">
    <property type="term" value="P:fatty acid biosynthetic process"/>
    <property type="evidence" value="ECO:0007669"/>
    <property type="project" value="InterPro"/>
</dbReference>
<evidence type="ECO:0000313" key="14">
    <source>
        <dbReference type="Proteomes" id="UP001270362"/>
    </source>
</evidence>
<dbReference type="Gene3D" id="3.40.366.10">
    <property type="entry name" value="Malonyl-Coenzyme A Acyl Carrier Protein, domain 2"/>
    <property type="match status" value="1"/>
</dbReference>
<dbReference type="SUPFAM" id="SSF50129">
    <property type="entry name" value="GroES-like"/>
    <property type="match status" value="1"/>
</dbReference>
<gene>
    <name evidence="13" type="ORF">B0T22DRAFT_441946</name>
</gene>
<dbReference type="Pfam" id="PF00698">
    <property type="entry name" value="Acyl_transf_1"/>
    <property type="match status" value="1"/>
</dbReference>
<dbReference type="InterPro" id="IPR013154">
    <property type="entry name" value="ADH-like_N"/>
</dbReference>
<dbReference type="Pfam" id="PF16197">
    <property type="entry name" value="KAsynt_C_assoc"/>
    <property type="match status" value="1"/>
</dbReference>
<dbReference type="InterPro" id="IPR020806">
    <property type="entry name" value="PKS_PP-bd"/>
</dbReference>
<dbReference type="GO" id="GO:0004312">
    <property type="term" value="F:fatty acid synthase activity"/>
    <property type="evidence" value="ECO:0007669"/>
    <property type="project" value="TreeGrafter"/>
</dbReference>
<dbReference type="CDD" id="cd05195">
    <property type="entry name" value="enoyl_red"/>
    <property type="match status" value="1"/>
</dbReference>
<dbReference type="Pfam" id="PF00109">
    <property type="entry name" value="ketoacyl-synt"/>
    <property type="match status" value="1"/>
</dbReference>
<keyword evidence="3" id="KW-0808">Transferase</keyword>
<keyword evidence="1" id="KW-0596">Phosphopantetheine</keyword>
<dbReference type="InterPro" id="IPR036291">
    <property type="entry name" value="NAD(P)-bd_dom_sf"/>
</dbReference>
<dbReference type="InterPro" id="IPR009081">
    <property type="entry name" value="PP-bd_ACP"/>
</dbReference>
<dbReference type="InterPro" id="IPR049552">
    <property type="entry name" value="PKS_DH_N"/>
</dbReference>
<dbReference type="Pfam" id="PF00107">
    <property type="entry name" value="ADH_zinc_N"/>
    <property type="match status" value="1"/>
</dbReference>
<organism evidence="13 14">
    <name type="scientific">Podospora appendiculata</name>
    <dbReference type="NCBI Taxonomy" id="314037"/>
    <lineage>
        <taxon>Eukaryota</taxon>
        <taxon>Fungi</taxon>
        <taxon>Dikarya</taxon>
        <taxon>Ascomycota</taxon>
        <taxon>Pezizomycotina</taxon>
        <taxon>Sordariomycetes</taxon>
        <taxon>Sordariomycetidae</taxon>
        <taxon>Sordariales</taxon>
        <taxon>Podosporaceae</taxon>
        <taxon>Podospora</taxon>
    </lineage>
</organism>
<evidence type="ECO:0000313" key="13">
    <source>
        <dbReference type="EMBL" id="KAK3690570.1"/>
    </source>
</evidence>
<dbReference type="Gene3D" id="1.10.1200.10">
    <property type="entry name" value="ACP-like"/>
    <property type="match status" value="1"/>
</dbReference>
<keyword evidence="6" id="KW-0511">Multifunctional enzyme</keyword>
<dbReference type="SMART" id="SM00826">
    <property type="entry name" value="PKS_DH"/>
    <property type="match status" value="1"/>
</dbReference>
<evidence type="ECO:0000256" key="3">
    <source>
        <dbReference type="ARBA" id="ARBA00022679"/>
    </source>
</evidence>
<dbReference type="Pfam" id="PF08659">
    <property type="entry name" value="KR"/>
    <property type="match status" value="1"/>
</dbReference>
<dbReference type="InterPro" id="IPR057326">
    <property type="entry name" value="KR_dom"/>
</dbReference>
<dbReference type="SUPFAM" id="SSF52151">
    <property type="entry name" value="FabD/lysophospholipase-like"/>
    <property type="match status" value="1"/>
</dbReference>
<dbReference type="Gene3D" id="3.90.180.10">
    <property type="entry name" value="Medium-chain alcohol dehydrogenases, catalytic domain"/>
    <property type="match status" value="1"/>
</dbReference>
<feature type="domain" description="Carrier" evidence="10">
    <location>
        <begin position="2381"/>
        <end position="2458"/>
    </location>
</feature>
<dbReference type="PROSITE" id="PS00012">
    <property type="entry name" value="PHOSPHOPANTETHEINE"/>
    <property type="match status" value="1"/>
</dbReference>
<dbReference type="Gene3D" id="3.40.50.720">
    <property type="entry name" value="NAD(P)-binding Rossmann-like Domain"/>
    <property type="match status" value="3"/>
</dbReference>
<dbReference type="InterPro" id="IPR020843">
    <property type="entry name" value="ER"/>
</dbReference>
<dbReference type="FunFam" id="3.40.50.720:FF:000209">
    <property type="entry name" value="Polyketide synthase Pks12"/>
    <property type="match status" value="1"/>
</dbReference>